<name>A0AA47MXB9_MERPO</name>
<sequence length="508" mass="57931">MEDSDVLKLRVVLDDVNAERLILPSRPETINALISEVKNKLNLLYEFRLQFQDPEFDNALCNLVNIEDLPSKATIQVVRLIEADLSSTSTDDTVLLSDNTVSPERLCRWPEVFIVPTFSYEVEYCLRKGNSVLEGEGRGLRLTRDQKHNILDVMSAEIYKHKAYPSTSQIGKAAQALVRKHPCLKEQGSKTGCEGWKNSLRFKMGNYRTKLCRADVAVNAGKRSRTNPDGTASRANIKRPRRGEVNFLPNYPSGETKDTLEMQRLNMVEFKKTTAERDMLLINQQMQRTFSLRREEMVNSAPPIDELRDRWPALFCEAQLYLEFHRITNQNLPYSFFGALDKYTSQLLKLYKKKTTGRFGEKLQHVVTAYEEQDKNNITAARTAALAGLPLYLKEDSSDIFKTCTDEFEVSQEEAVALVAVVAEDEVLTGIPFDTQHVSIILEGQVVMSTRSWTDSLVVLFGLIYALHLSYPEKLSGFFEFIQVVLLNLDEGRKQLKPKLQALRNELE</sequence>
<evidence type="ECO:0000313" key="3">
    <source>
        <dbReference type="Proteomes" id="UP001174136"/>
    </source>
</evidence>
<dbReference type="PANTHER" id="PTHR31025">
    <property type="entry name" value="SI:CH211-196P9.1-RELATED"/>
    <property type="match status" value="1"/>
</dbReference>
<dbReference type="Proteomes" id="UP001174136">
    <property type="component" value="Unassembled WGS sequence"/>
</dbReference>
<evidence type="ECO:0000256" key="1">
    <source>
        <dbReference type="SAM" id="MobiDB-lite"/>
    </source>
</evidence>
<feature type="region of interest" description="Disordered" evidence="1">
    <location>
        <begin position="222"/>
        <end position="241"/>
    </location>
</feature>
<gene>
    <name evidence="2" type="primary">SAMD3_0</name>
    <name evidence="2" type="ORF">N1851_011248</name>
</gene>
<evidence type="ECO:0000313" key="2">
    <source>
        <dbReference type="EMBL" id="KAK0148423.1"/>
    </source>
</evidence>
<reference evidence="2" key="1">
    <citation type="journal article" date="2023" name="Front. Mar. Sci.">
        <title>A new Merluccius polli reference genome to investigate the effects of global change in West African waters.</title>
        <authorList>
            <person name="Mateo J.L."/>
            <person name="Blanco-Fernandez C."/>
            <person name="Garcia-Vazquez E."/>
            <person name="Machado-Schiaffino G."/>
        </authorList>
    </citation>
    <scope>NUCLEOTIDE SEQUENCE</scope>
    <source>
        <strain evidence="2">C29</strain>
        <tissue evidence="2">Fin</tissue>
    </source>
</reference>
<proteinExistence type="predicted"/>
<comment type="caution">
    <text evidence="2">The sequence shown here is derived from an EMBL/GenBank/DDBJ whole genome shotgun (WGS) entry which is preliminary data.</text>
</comment>
<accession>A0AA47MXB9</accession>
<dbReference type="PANTHER" id="PTHR31025:SF19">
    <property type="entry name" value="SI:CH73-42K18.1-RELATED"/>
    <property type="match status" value="1"/>
</dbReference>
<organism evidence="2 3">
    <name type="scientific">Merluccius polli</name>
    <name type="common">Benguela hake</name>
    <name type="synonym">Merluccius cadenati</name>
    <dbReference type="NCBI Taxonomy" id="89951"/>
    <lineage>
        <taxon>Eukaryota</taxon>
        <taxon>Metazoa</taxon>
        <taxon>Chordata</taxon>
        <taxon>Craniata</taxon>
        <taxon>Vertebrata</taxon>
        <taxon>Euteleostomi</taxon>
        <taxon>Actinopterygii</taxon>
        <taxon>Neopterygii</taxon>
        <taxon>Teleostei</taxon>
        <taxon>Neoteleostei</taxon>
        <taxon>Acanthomorphata</taxon>
        <taxon>Zeiogadaria</taxon>
        <taxon>Gadariae</taxon>
        <taxon>Gadiformes</taxon>
        <taxon>Gadoidei</taxon>
        <taxon>Merlucciidae</taxon>
        <taxon>Merluccius</taxon>
    </lineage>
</organism>
<dbReference type="EMBL" id="JAOPHQ010002026">
    <property type="protein sequence ID" value="KAK0148423.1"/>
    <property type="molecule type" value="Genomic_DNA"/>
</dbReference>
<dbReference type="AlphaFoldDB" id="A0AA47MXB9"/>
<keyword evidence="3" id="KW-1185">Reference proteome</keyword>
<protein>
    <submittedName>
        <fullName evidence="2">Sterile alpha motif domain-containing protein 3</fullName>
    </submittedName>
</protein>